<dbReference type="AlphaFoldDB" id="H3AVW3"/>
<dbReference type="OrthoDB" id="5960226at2759"/>
<feature type="compositionally biased region" description="Polar residues" evidence="1">
    <location>
        <begin position="137"/>
        <end position="148"/>
    </location>
</feature>
<evidence type="ECO:0000313" key="3">
    <source>
        <dbReference type="Ensembl" id="ENSLACP00000013784.1"/>
    </source>
</evidence>
<dbReference type="Bgee" id="ENSLACG00000012135">
    <property type="expression patterns" value="Expressed in muscle tissue and 2 other cell types or tissues"/>
</dbReference>
<dbReference type="PANTHER" id="PTHR15863">
    <property type="entry name" value="MRN COMPLEX-INTERACTING PROTEIN"/>
    <property type="match status" value="1"/>
</dbReference>
<protein>
    <submittedName>
        <fullName evidence="3">MRN complex interacting protein</fullName>
    </submittedName>
</protein>
<dbReference type="EMBL" id="AFYH01064763">
    <property type="status" value="NOT_ANNOTATED_CDS"/>
    <property type="molecule type" value="Genomic_DNA"/>
</dbReference>
<dbReference type="RefSeq" id="XP_064423024.1">
    <property type="nucleotide sequence ID" value="XM_064566954.1"/>
</dbReference>
<feature type="region of interest" description="Disordered" evidence="1">
    <location>
        <begin position="288"/>
        <end position="332"/>
    </location>
</feature>
<evidence type="ECO:0000259" key="2">
    <source>
        <dbReference type="Pfam" id="PF15749"/>
    </source>
</evidence>
<accession>H3AVW3</accession>
<evidence type="ECO:0000256" key="1">
    <source>
        <dbReference type="SAM" id="MobiDB-lite"/>
    </source>
</evidence>
<dbReference type="GO" id="GO:0003682">
    <property type="term" value="F:chromatin binding"/>
    <property type="evidence" value="ECO:0007669"/>
    <property type="project" value="TreeGrafter"/>
</dbReference>
<dbReference type="Pfam" id="PF15749">
    <property type="entry name" value="MRNIP"/>
    <property type="match status" value="1"/>
</dbReference>
<name>H3AVW3_LATCH</name>
<dbReference type="GeneID" id="102358227"/>
<dbReference type="InterPro" id="IPR049472">
    <property type="entry name" value="MRNIP_N"/>
</dbReference>
<dbReference type="HOGENOM" id="CLU_705879_0_0_1"/>
<organism evidence="3 4">
    <name type="scientific">Latimeria chalumnae</name>
    <name type="common">Coelacanth</name>
    <dbReference type="NCBI Taxonomy" id="7897"/>
    <lineage>
        <taxon>Eukaryota</taxon>
        <taxon>Metazoa</taxon>
        <taxon>Chordata</taxon>
        <taxon>Craniata</taxon>
        <taxon>Vertebrata</taxon>
        <taxon>Euteleostomi</taxon>
        <taxon>Coelacanthiformes</taxon>
        <taxon>Coelacanthidae</taxon>
        <taxon>Latimeria</taxon>
    </lineage>
</organism>
<reference evidence="3" key="3">
    <citation type="submission" date="2025-09" db="UniProtKB">
        <authorList>
            <consortium name="Ensembl"/>
        </authorList>
    </citation>
    <scope>IDENTIFICATION</scope>
</reference>
<feature type="compositionally biased region" description="Polar residues" evidence="1">
    <location>
        <begin position="194"/>
        <end position="214"/>
    </location>
</feature>
<dbReference type="eggNOG" id="ENOG502S8YD">
    <property type="taxonomic scope" value="Eukaryota"/>
</dbReference>
<feature type="compositionally biased region" description="Polar residues" evidence="1">
    <location>
        <begin position="317"/>
        <end position="332"/>
    </location>
</feature>
<dbReference type="GO" id="GO:0007095">
    <property type="term" value="P:mitotic G2 DNA damage checkpoint signaling"/>
    <property type="evidence" value="ECO:0007669"/>
    <property type="project" value="TreeGrafter"/>
</dbReference>
<keyword evidence="4" id="KW-1185">Reference proteome</keyword>
<dbReference type="CTD" id="51149"/>
<dbReference type="PANTHER" id="PTHR15863:SF2">
    <property type="entry name" value="MRN COMPLEX-INTERACTING PROTEIN"/>
    <property type="match status" value="1"/>
</dbReference>
<feature type="region of interest" description="Disordered" evidence="1">
    <location>
        <begin position="194"/>
        <end position="268"/>
    </location>
</feature>
<dbReference type="InterPro" id="IPR032739">
    <property type="entry name" value="MRNIP"/>
</dbReference>
<gene>
    <name evidence="3" type="primary">MRNIP</name>
</gene>
<dbReference type="STRING" id="7897.ENSLACP00000013784"/>
<dbReference type="GO" id="GO:0005634">
    <property type="term" value="C:nucleus"/>
    <property type="evidence" value="ECO:0007669"/>
    <property type="project" value="TreeGrafter"/>
</dbReference>
<sequence length="391" mass="42900">MVQEFQVLRCFSCKTFQVHQVKKCKKWSCKVCGEKQSLIKVYSQGTGADCRRHVQKLNMVQGQMGCEAEMTVWKHTKSFGISCCGRDCFEVAEKSDILGSGNKKLRGCENWKIPAATSEPEYWDRVEDRHKGGGVSDQPNPANTTLEPRTTGCHWPAPPSGHSRFNAAEGRVKSSKWDAFLPSAGIEREHISRGSNPLTEMESPENNCWGTSTFPKKPSARLCSEGSRKHRGTKWEPANSAARTSEQSVTSYRASDWGTSSKPSSAPACNVKHQSLFFPSSALFNPTPRSLASSSNTEDTLTVPLSSDQSHPAPRSLANSENARVSWSQESSRVGGRLASADRLLAGARNQSIVMTPNPIDSPRISTALTGPLPIQRASLFLTDEDFDADF</sequence>
<reference evidence="3" key="2">
    <citation type="submission" date="2025-08" db="UniProtKB">
        <authorList>
            <consortium name="Ensembl"/>
        </authorList>
    </citation>
    <scope>IDENTIFICATION</scope>
</reference>
<dbReference type="GeneTree" id="ENSGT00390000006124"/>
<evidence type="ECO:0000313" key="4">
    <source>
        <dbReference type="Proteomes" id="UP000008672"/>
    </source>
</evidence>
<proteinExistence type="predicted"/>
<feature type="compositionally biased region" description="Polar residues" evidence="1">
    <location>
        <begin position="288"/>
        <end position="310"/>
    </location>
</feature>
<dbReference type="Proteomes" id="UP000008672">
    <property type="component" value="Unassembled WGS sequence"/>
</dbReference>
<dbReference type="InParanoid" id="H3AVW3"/>
<feature type="domain" description="MRN complex-interacting protein N-terminal" evidence="2">
    <location>
        <begin position="7"/>
        <end position="69"/>
    </location>
</feature>
<dbReference type="Ensembl" id="ENSLACT00000013881.1">
    <property type="protein sequence ID" value="ENSLACP00000013784.1"/>
    <property type="gene ID" value="ENSLACG00000012135.1"/>
</dbReference>
<reference evidence="4" key="1">
    <citation type="submission" date="2011-08" db="EMBL/GenBank/DDBJ databases">
        <title>The draft genome of Latimeria chalumnae.</title>
        <authorList>
            <person name="Di Palma F."/>
            <person name="Alfoldi J."/>
            <person name="Johnson J."/>
            <person name="Berlin A."/>
            <person name="Gnerre S."/>
            <person name="Jaffe D."/>
            <person name="MacCallum I."/>
            <person name="Young S."/>
            <person name="Walker B.J."/>
            <person name="Lander E."/>
            <person name="Lindblad-Toh K."/>
        </authorList>
    </citation>
    <scope>NUCLEOTIDE SEQUENCE [LARGE SCALE GENOMIC DNA]</scope>
    <source>
        <strain evidence="4">Wild caught</strain>
    </source>
</reference>
<feature type="compositionally biased region" description="Polar residues" evidence="1">
    <location>
        <begin position="241"/>
        <end position="264"/>
    </location>
</feature>
<dbReference type="RefSeq" id="XP_014343540.1">
    <property type="nucleotide sequence ID" value="XM_014488054.2"/>
</dbReference>
<feature type="region of interest" description="Disordered" evidence="1">
    <location>
        <begin position="127"/>
        <end position="169"/>
    </location>
</feature>